<gene>
    <name evidence="3" type="ORF">HPHI1048_LOCUS13793</name>
</gene>
<evidence type="ECO:0000313" key="3">
    <source>
        <dbReference type="EMBL" id="CAD8490230.1"/>
    </source>
</evidence>
<name>A0A7S0HJB0_9CRYP</name>
<organism evidence="3">
    <name type="scientific">Hanusia phi</name>
    <dbReference type="NCBI Taxonomy" id="3032"/>
    <lineage>
        <taxon>Eukaryota</taxon>
        <taxon>Cryptophyceae</taxon>
        <taxon>Pyrenomonadales</taxon>
        <taxon>Geminigeraceae</taxon>
        <taxon>Hanusia</taxon>
    </lineage>
</organism>
<keyword evidence="2" id="KW-1133">Transmembrane helix</keyword>
<feature type="transmembrane region" description="Helical" evidence="2">
    <location>
        <begin position="266"/>
        <end position="288"/>
    </location>
</feature>
<evidence type="ECO:0000256" key="1">
    <source>
        <dbReference type="SAM" id="Coils"/>
    </source>
</evidence>
<proteinExistence type="predicted"/>
<protein>
    <submittedName>
        <fullName evidence="3">Uncharacterized protein</fullName>
    </submittedName>
</protein>
<sequence>MAATPMNPPSQSQFFGALAVAALVLVCTAVVMTERPVWMVGQEPPLGILRPFTAPAPSEPVYTAAQLREMATAGLSESAATKSIKLQSLAEHESDEKEAIEEAEEKASAAASQKEAKFAHVDDEYAQVENAPGPLYPPTHGGQDLDVLQFGDYPADYGSHTSERLQKQDTIVPVNMVQMSMYPIIGPAGMQDAAGLNDHETGTPGKPITANLLFGKTLRTNGLGDGVYVETVAGGLGANSEPPIDRMFDQLTSDKDGEDDGTLSTVLLWTAVLVVLIGGIVLIGYNLLPAGSFSRAWRGDDGLDPDNMEAGKWTRATYEPPVQGLGYTTPMQSM</sequence>
<dbReference type="EMBL" id="HBEO01020384">
    <property type="protein sequence ID" value="CAD8490230.1"/>
    <property type="molecule type" value="Transcribed_RNA"/>
</dbReference>
<feature type="coiled-coil region" evidence="1">
    <location>
        <begin position="86"/>
        <end position="113"/>
    </location>
</feature>
<accession>A0A7S0HJB0</accession>
<keyword evidence="2" id="KW-0812">Transmembrane</keyword>
<dbReference type="AlphaFoldDB" id="A0A7S0HJB0"/>
<keyword evidence="1" id="KW-0175">Coiled coil</keyword>
<keyword evidence="2" id="KW-0472">Membrane</keyword>
<reference evidence="3" key="1">
    <citation type="submission" date="2021-01" db="EMBL/GenBank/DDBJ databases">
        <authorList>
            <person name="Corre E."/>
            <person name="Pelletier E."/>
            <person name="Niang G."/>
            <person name="Scheremetjew M."/>
            <person name="Finn R."/>
            <person name="Kale V."/>
            <person name="Holt S."/>
            <person name="Cochrane G."/>
            <person name="Meng A."/>
            <person name="Brown T."/>
            <person name="Cohen L."/>
        </authorList>
    </citation>
    <scope>NUCLEOTIDE SEQUENCE</scope>
    <source>
        <strain evidence="3">CCMP325</strain>
    </source>
</reference>
<evidence type="ECO:0000256" key="2">
    <source>
        <dbReference type="SAM" id="Phobius"/>
    </source>
</evidence>